<feature type="non-terminal residue" evidence="1">
    <location>
        <position position="27"/>
    </location>
</feature>
<evidence type="ECO:0000313" key="1">
    <source>
        <dbReference type="EMBL" id="SVB48914.1"/>
    </source>
</evidence>
<accession>A0A382EFR3</accession>
<proteinExistence type="predicted"/>
<gene>
    <name evidence="1" type="ORF">METZ01_LOCUS201768</name>
</gene>
<protein>
    <submittedName>
        <fullName evidence="1">Uncharacterized protein</fullName>
    </submittedName>
</protein>
<dbReference type="EMBL" id="UINC01044034">
    <property type="protein sequence ID" value="SVB48914.1"/>
    <property type="molecule type" value="Genomic_DNA"/>
</dbReference>
<feature type="non-terminal residue" evidence="1">
    <location>
        <position position="1"/>
    </location>
</feature>
<dbReference type="AlphaFoldDB" id="A0A382EFR3"/>
<name>A0A382EFR3_9ZZZZ</name>
<sequence length="27" mass="2606">VGTGLSTIALALLAYNMAGSEAGRVLG</sequence>
<organism evidence="1">
    <name type="scientific">marine metagenome</name>
    <dbReference type="NCBI Taxonomy" id="408172"/>
    <lineage>
        <taxon>unclassified sequences</taxon>
        <taxon>metagenomes</taxon>
        <taxon>ecological metagenomes</taxon>
    </lineage>
</organism>
<reference evidence="1" key="1">
    <citation type="submission" date="2018-05" db="EMBL/GenBank/DDBJ databases">
        <authorList>
            <person name="Lanie J.A."/>
            <person name="Ng W.-L."/>
            <person name="Kazmierczak K.M."/>
            <person name="Andrzejewski T.M."/>
            <person name="Davidsen T.M."/>
            <person name="Wayne K.J."/>
            <person name="Tettelin H."/>
            <person name="Glass J.I."/>
            <person name="Rusch D."/>
            <person name="Podicherti R."/>
            <person name="Tsui H.-C.T."/>
            <person name="Winkler M.E."/>
        </authorList>
    </citation>
    <scope>NUCLEOTIDE SEQUENCE</scope>
</reference>